<dbReference type="Pfam" id="PF12802">
    <property type="entry name" value="MarR_2"/>
    <property type="match status" value="1"/>
</dbReference>
<dbReference type="InterPro" id="IPR000835">
    <property type="entry name" value="HTH_MarR-typ"/>
</dbReference>
<dbReference type="KEGG" id="smy:BJP26_19135"/>
<protein>
    <recommendedName>
        <fullName evidence="1">HTH marR-type domain-containing protein</fullName>
    </recommendedName>
</protein>
<keyword evidence="3" id="KW-1185">Reference proteome</keyword>
<accession>A0A175Y048</accession>
<evidence type="ECO:0000313" key="3">
    <source>
        <dbReference type="Proteomes" id="UP000078460"/>
    </source>
</evidence>
<dbReference type="GO" id="GO:0003700">
    <property type="term" value="F:DNA-binding transcription factor activity"/>
    <property type="evidence" value="ECO:0007669"/>
    <property type="project" value="InterPro"/>
</dbReference>
<feature type="domain" description="HTH marR-type" evidence="1">
    <location>
        <begin position="36"/>
        <end position="92"/>
    </location>
</feature>
<gene>
    <name evidence="2" type="ORF">AVM11_09845</name>
</gene>
<dbReference type="InterPro" id="IPR036390">
    <property type="entry name" value="WH_DNA-bd_sf"/>
</dbReference>
<sequence length="117" mass="12956">MADMEDADITAIRRFNRFYTQTIGALDARFLGTEATLPEARLLFEIATREPVTATVLQDALDMDAGYLSRLVARFEKRGWIARVRRDDDARARGGCDLCGDLSRGHAGTTRGAQAYA</sequence>
<comment type="caution">
    <text evidence="2">The sequence shown here is derived from an EMBL/GenBank/DDBJ whole genome shotgun (WGS) entry which is preliminary data.</text>
</comment>
<name>A0A175Y048_9SPHN</name>
<dbReference type="Gene3D" id="1.10.10.10">
    <property type="entry name" value="Winged helix-like DNA-binding domain superfamily/Winged helix DNA-binding domain"/>
    <property type="match status" value="1"/>
</dbReference>
<reference evidence="2" key="1">
    <citation type="submission" date="2016-03" db="EMBL/GenBank/DDBJ databases">
        <title>Sphingomonas melonis TY, whole genome shotgun sequencing.</title>
        <authorList>
            <person name="Wang H."/>
            <person name="Zhu P."/>
        </authorList>
    </citation>
    <scope>NUCLEOTIDE SEQUENCE [LARGE SCALE GENOMIC DNA]</scope>
    <source>
        <strain evidence="2">TY</strain>
    </source>
</reference>
<evidence type="ECO:0000259" key="1">
    <source>
        <dbReference type="Pfam" id="PF12802"/>
    </source>
</evidence>
<proteinExistence type="predicted"/>
<dbReference type="EMBL" id="LQCK02000056">
    <property type="protein sequence ID" value="KZB93948.1"/>
    <property type="molecule type" value="Genomic_DNA"/>
</dbReference>
<dbReference type="SUPFAM" id="SSF46785">
    <property type="entry name" value="Winged helix' DNA-binding domain"/>
    <property type="match status" value="1"/>
</dbReference>
<organism evidence="2 3">
    <name type="scientific">Sphingomonas melonis TY</name>
    <dbReference type="NCBI Taxonomy" id="621456"/>
    <lineage>
        <taxon>Bacteria</taxon>
        <taxon>Pseudomonadati</taxon>
        <taxon>Pseudomonadota</taxon>
        <taxon>Alphaproteobacteria</taxon>
        <taxon>Sphingomonadales</taxon>
        <taxon>Sphingomonadaceae</taxon>
        <taxon>Sphingomonas</taxon>
    </lineage>
</organism>
<evidence type="ECO:0000313" key="2">
    <source>
        <dbReference type="EMBL" id="KZB93948.1"/>
    </source>
</evidence>
<dbReference type="Proteomes" id="UP000078460">
    <property type="component" value="Unassembled WGS sequence"/>
</dbReference>
<dbReference type="STRING" id="621456.BJP26_19135"/>
<dbReference type="AlphaFoldDB" id="A0A175Y048"/>
<dbReference type="InterPro" id="IPR036388">
    <property type="entry name" value="WH-like_DNA-bd_sf"/>
</dbReference>